<accession>A0ABQ9I3D2</accession>
<protein>
    <submittedName>
        <fullName evidence="2">Uncharacterized protein</fullName>
    </submittedName>
</protein>
<dbReference type="Proteomes" id="UP001159363">
    <property type="component" value="Chromosome 3"/>
</dbReference>
<comment type="caution">
    <text evidence="2">The sequence shown here is derived from an EMBL/GenBank/DDBJ whole genome shotgun (WGS) entry which is preliminary data.</text>
</comment>
<organism evidence="2 3">
    <name type="scientific">Dryococelus australis</name>
    <dbReference type="NCBI Taxonomy" id="614101"/>
    <lineage>
        <taxon>Eukaryota</taxon>
        <taxon>Metazoa</taxon>
        <taxon>Ecdysozoa</taxon>
        <taxon>Arthropoda</taxon>
        <taxon>Hexapoda</taxon>
        <taxon>Insecta</taxon>
        <taxon>Pterygota</taxon>
        <taxon>Neoptera</taxon>
        <taxon>Polyneoptera</taxon>
        <taxon>Phasmatodea</taxon>
        <taxon>Verophasmatodea</taxon>
        <taxon>Anareolatae</taxon>
        <taxon>Phasmatidae</taxon>
        <taxon>Eurycanthinae</taxon>
        <taxon>Dryococelus</taxon>
    </lineage>
</organism>
<reference evidence="2 3" key="1">
    <citation type="submission" date="2023-02" db="EMBL/GenBank/DDBJ databases">
        <title>LHISI_Scaffold_Assembly.</title>
        <authorList>
            <person name="Stuart O.P."/>
            <person name="Cleave R."/>
            <person name="Magrath M.J.L."/>
            <person name="Mikheyev A.S."/>
        </authorList>
    </citation>
    <scope>NUCLEOTIDE SEQUENCE [LARGE SCALE GENOMIC DNA]</scope>
    <source>
        <strain evidence="2">Daus_M_001</strain>
        <tissue evidence="2">Leg muscle</tissue>
    </source>
</reference>
<evidence type="ECO:0000256" key="1">
    <source>
        <dbReference type="SAM" id="MobiDB-lite"/>
    </source>
</evidence>
<dbReference type="EMBL" id="JARBHB010000003">
    <property type="protein sequence ID" value="KAJ8891148.1"/>
    <property type="molecule type" value="Genomic_DNA"/>
</dbReference>
<evidence type="ECO:0000313" key="2">
    <source>
        <dbReference type="EMBL" id="KAJ8891148.1"/>
    </source>
</evidence>
<proteinExistence type="predicted"/>
<feature type="region of interest" description="Disordered" evidence="1">
    <location>
        <begin position="244"/>
        <end position="283"/>
    </location>
</feature>
<gene>
    <name evidence="2" type="ORF">PR048_010662</name>
</gene>
<keyword evidence="3" id="KW-1185">Reference proteome</keyword>
<sequence length="283" mass="30843">MPLGELPTFAPSFSRPFLDTSYLTRLHPFFAWGCPGGEYSPRTANPLSPRTCSPCPGWASCHVRGSQALCSTPGGPGLTESWASLPLPRLVEARPGVRLPSAAAQLCPSPNGPLSFEFLLFWVLCLLLPTITPPPLLPRLFAKTGVSCVNRGLVGVWGGVTPRKPTAKRNSGKVVLVILQFKDALSFGTLLQGKWKGLRDCFSRELRKKLMNIKSGSGASNTISYIHFTCLGFLENSMHNKETTSKLEDTYPENGQAAGDEENADLVRPQTQNQNRCSSRKKI</sequence>
<name>A0ABQ9I3D2_9NEOP</name>
<evidence type="ECO:0000313" key="3">
    <source>
        <dbReference type="Proteomes" id="UP001159363"/>
    </source>
</evidence>